<dbReference type="GO" id="GO:0098719">
    <property type="term" value="P:sodium ion import across plasma membrane"/>
    <property type="evidence" value="ECO:0007669"/>
    <property type="project" value="TreeGrafter"/>
</dbReference>
<feature type="transmembrane region" description="Helical" evidence="14">
    <location>
        <begin position="322"/>
        <end position="348"/>
    </location>
</feature>
<organism evidence="17">
    <name type="scientific">Squalus suckleyi</name>
    <name type="common">Puget Sound dogfish</name>
    <name type="synonym">Spinax suckleyi</name>
    <dbReference type="NCBI Taxonomy" id="7798"/>
    <lineage>
        <taxon>Eukaryota</taxon>
        <taxon>Metazoa</taxon>
        <taxon>Chordata</taxon>
        <taxon>Craniata</taxon>
        <taxon>Vertebrata</taxon>
        <taxon>Chondrichthyes</taxon>
        <taxon>Elasmobranchii</taxon>
        <taxon>Squalomorphii</taxon>
        <taxon>Squaliformes</taxon>
        <taxon>Squalidae</taxon>
        <taxon>Squalus</taxon>
    </lineage>
</organism>
<dbReference type="Gene3D" id="6.10.140.1330">
    <property type="match status" value="1"/>
</dbReference>
<sequence length="769" mass="86924">MGGGTARGSSRVIGGHCRLLLPVYFILFVYLANNVEGASGNGSTPSNQETEDSRQHQDSSKNHIPRTSVNQDERLSVFSLDYYHVQVPFEITLWILLASLAKIGFHLYHKLASIVPESCLLIIIGLLVGGIIVGAKERTPPVMSTDVFFLYLLPPIVLDAGYFMPGRLFFGNIGTILWYAVVGTLWNVIGISMSLYGICQVQAFELGDITLMQILLFGSLISAVDPVAVLAVFEEIQVNEQLHMLVFGESLLNDAVTVALYHLFKSFCQMHTIQTVDIFAGIAQFFVVGIGGIIVGIIYGFVAAFTTRFTQNIRIIEPLFVFLYSYLCYLTAEMFRLSGIMSLIACSISMKHYVEENVSMKSSTTIKYFLKMWSSVSETLIFIFLGVSTITEAHEWNWAFVCFTLLFCLVWRALGVIVLTQIINRFRKVLVTRKDQFIIAYGGLRGAICFSLVFLLPSHIFPRKNLFITATIVVIFFTVFIQGMTIRPLVDFLAVKKSNKKPPTVSEEIHIRFFDHLLVGIEDICGQWSHYYWRDKAKQFDRKYLSKLLIRGDEPKSSIVALYKKLELKQAIEMAESGQLSKVSSSASLLGKKPKEIRSLSSDNLKNIQEILAKNLYRTRQRTPSYNRHSLPREANENQVKEILIRRHESLRESMRKTTRARQFAKNRPFSLPQNARIPSRPKKRNTAFTVGEDSNLETDSLQLENLSQSRTGPSSRHQVPCGMEWKNEVRRENNRNPRPNSASHDDGVASSGTDSGRRQALNANDKIW</sequence>
<dbReference type="GO" id="GO:0015386">
    <property type="term" value="F:potassium:proton antiporter activity"/>
    <property type="evidence" value="ECO:0007669"/>
    <property type="project" value="TreeGrafter"/>
</dbReference>
<dbReference type="Pfam" id="PF00999">
    <property type="entry name" value="Na_H_Exchanger"/>
    <property type="match status" value="1"/>
</dbReference>
<evidence type="ECO:0000256" key="4">
    <source>
        <dbReference type="ARBA" id="ARBA00022449"/>
    </source>
</evidence>
<proteinExistence type="evidence at transcript level"/>
<dbReference type="NCBIfam" id="TIGR00840">
    <property type="entry name" value="b_cpa1"/>
    <property type="match status" value="1"/>
</dbReference>
<comment type="similarity">
    <text evidence="2 12">Belongs to the monovalent cation:proton antiporter 1 (CPA1) transporter (TC 2.A.36) family.</text>
</comment>
<feature type="transmembrane region" description="Helical" evidence="14">
    <location>
        <begin position="147"/>
        <end position="164"/>
    </location>
</feature>
<dbReference type="Pfam" id="PF16644">
    <property type="entry name" value="NEXCaM_BD"/>
    <property type="match status" value="1"/>
</dbReference>
<keyword evidence="9 12" id="KW-0406">Ion transport</keyword>
<dbReference type="InterPro" id="IPR006153">
    <property type="entry name" value="Cation/H_exchanger_TM"/>
</dbReference>
<dbReference type="PRINTS" id="PR01086">
    <property type="entry name" value="NAHEXCHNGR2"/>
</dbReference>
<feature type="transmembrane region" description="Helical" evidence="14">
    <location>
        <begin position="396"/>
        <end position="419"/>
    </location>
</feature>
<evidence type="ECO:0000256" key="2">
    <source>
        <dbReference type="ARBA" id="ARBA00007367"/>
    </source>
</evidence>
<evidence type="ECO:0000259" key="15">
    <source>
        <dbReference type="Pfam" id="PF00999"/>
    </source>
</evidence>
<feature type="transmembrane region" description="Helical" evidence="14">
    <location>
        <begin position="439"/>
        <end position="460"/>
    </location>
</feature>
<accession>A0A0H4LNZ5</accession>
<evidence type="ECO:0000256" key="11">
    <source>
        <dbReference type="ARBA" id="ARBA00023201"/>
    </source>
</evidence>
<evidence type="ECO:0000256" key="6">
    <source>
        <dbReference type="ARBA" id="ARBA00022692"/>
    </source>
</evidence>
<feature type="region of interest" description="Disordered" evidence="13">
    <location>
        <begin position="40"/>
        <end position="66"/>
    </location>
</feature>
<evidence type="ECO:0000256" key="13">
    <source>
        <dbReference type="SAM" id="MobiDB-lite"/>
    </source>
</evidence>
<evidence type="ECO:0000256" key="7">
    <source>
        <dbReference type="ARBA" id="ARBA00022989"/>
    </source>
</evidence>
<dbReference type="GO" id="GO:0016324">
    <property type="term" value="C:apical plasma membrane"/>
    <property type="evidence" value="ECO:0007669"/>
    <property type="project" value="UniProtKB-SubCell"/>
</dbReference>
<feature type="transmembrane region" description="Helical" evidence="14">
    <location>
        <begin position="245"/>
        <end position="264"/>
    </location>
</feature>
<dbReference type="PRINTS" id="PR01084">
    <property type="entry name" value="NAHEXCHNGR"/>
</dbReference>
<dbReference type="InterPro" id="IPR032103">
    <property type="entry name" value="NHE_CaM-bd"/>
</dbReference>
<keyword evidence="6 12" id="KW-0812">Transmembrane</keyword>
<dbReference type="AlphaFoldDB" id="A0A0H4LNZ5"/>
<name>A0A0H4LNZ5_SQUSU</name>
<dbReference type="InterPro" id="IPR004709">
    <property type="entry name" value="NaH_exchanger"/>
</dbReference>
<feature type="region of interest" description="Disordered" evidence="13">
    <location>
        <begin position="730"/>
        <end position="769"/>
    </location>
</feature>
<keyword evidence="7 14" id="KW-1133">Transmembrane helix</keyword>
<dbReference type="InterPro" id="IPR018422">
    <property type="entry name" value="Cation/H_exchanger_CPA1"/>
</dbReference>
<keyword evidence="3 12" id="KW-0813">Transport</keyword>
<feature type="domain" description="Cation/H+ exchanger transmembrane" evidence="15">
    <location>
        <begin position="95"/>
        <end position="490"/>
    </location>
</feature>
<evidence type="ECO:0000256" key="8">
    <source>
        <dbReference type="ARBA" id="ARBA00023053"/>
    </source>
</evidence>
<evidence type="ECO:0000256" key="10">
    <source>
        <dbReference type="ARBA" id="ARBA00023136"/>
    </source>
</evidence>
<dbReference type="EMBL" id="KR297235">
    <property type="protein sequence ID" value="AKP17189.1"/>
    <property type="molecule type" value="mRNA"/>
</dbReference>
<keyword evidence="4 12" id="KW-0050">Antiport</keyword>
<dbReference type="InterPro" id="IPR001953">
    <property type="entry name" value="NHE-2/4"/>
</dbReference>
<feature type="transmembrane region" description="Helical" evidence="14">
    <location>
        <begin position="368"/>
        <end position="390"/>
    </location>
</feature>
<feature type="transmembrane region" description="Helical" evidence="14">
    <location>
        <begin position="12"/>
        <end position="32"/>
    </location>
</feature>
<evidence type="ECO:0000256" key="1">
    <source>
        <dbReference type="ARBA" id="ARBA00004424"/>
    </source>
</evidence>
<evidence type="ECO:0000256" key="3">
    <source>
        <dbReference type="ARBA" id="ARBA00022448"/>
    </source>
</evidence>
<evidence type="ECO:0000259" key="16">
    <source>
        <dbReference type="Pfam" id="PF16644"/>
    </source>
</evidence>
<feature type="domain" description="Sodium/hydrogen exchanger regulatory region" evidence="16">
    <location>
        <begin position="583"/>
        <end position="685"/>
    </location>
</feature>
<dbReference type="Gene3D" id="6.10.250.2020">
    <property type="match status" value="1"/>
</dbReference>
<dbReference type="PANTHER" id="PTHR10110:SF89">
    <property type="entry name" value="SODIUM_HYDROGEN EXCHANGER 2"/>
    <property type="match status" value="1"/>
</dbReference>
<comment type="subcellular location">
    <subcellularLocation>
        <location evidence="1">Apical cell membrane</location>
        <topology evidence="1">Multi-pass membrane protein</topology>
    </subcellularLocation>
</comment>
<dbReference type="PANTHER" id="PTHR10110">
    <property type="entry name" value="SODIUM/HYDROGEN EXCHANGER"/>
    <property type="match status" value="1"/>
</dbReference>
<evidence type="ECO:0000256" key="9">
    <source>
        <dbReference type="ARBA" id="ARBA00023065"/>
    </source>
</evidence>
<dbReference type="GO" id="GO:0051453">
    <property type="term" value="P:regulation of intracellular pH"/>
    <property type="evidence" value="ECO:0007669"/>
    <property type="project" value="TreeGrafter"/>
</dbReference>
<feature type="transmembrane region" description="Helical" evidence="14">
    <location>
        <begin position="466"/>
        <end position="490"/>
    </location>
</feature>
<keyword evidence="8" id="KW-0915">Sodium</keyword>
<feature type="transmembrane region" description="Helical" evidence="14">
    <location>
        <begin position="211"/>
        <end position="233"/>
    </location>
</feature>
<feature type="transmembrane region" description="Helical" evidence="14">
    <location>
        <begin position="176"/>
        <end position="199"/>
    </location>
</feature>
<feature type="transmembrane region" description="Helical" evidence="14">
    <location>
        <begin position="114"/>
        <end position="135"/>
    </location>
</feature>
<dbReference type="Gene3D" id="6.10.250.1040">
    <property type="match status" value="1"/>
</dbReference>
<feature type="transmembrane region" description="Helical" evidence="14">
    <location>
        <begin position="276"/>
        <end position="302"/>
    </location>
</feature>
<protein>
    <recommendedName>
        <fullName evidence="12">Sodium/hydrogen exchanger</fullName>
    </recommendedName>
</protein>
<evidence type="ECO:0000256" key="5">
    <source>
        <dbReference type="ARBA" id="ARBA00022475"/>
    </source>
</evidence>
<feature type="region of interest" description="Disordered" evidence="13">
    <location>
        <begin position="648"/>
        <end position="699"/>
    </location>
</feature>
<keyword evidence="5" id="KW-1003">Cell membrane</keyword>
<dbReference type="GO" id="GO:0015385">
    <property type="term" value="F:sodium:proton antiporter activity"/>
    <property type="evidence" value="ECO:0007669"/>
    <property type="project" value="InterPro"/>
</dbReference>
<evidence type="ECO:0000313" key="17">
    <source>
        <dbReference type="EMBL" id="AKP17189.1"/>
    </source>
</evidence>
<feature type="compositionally biased region" description="Basic and acidic residues" evidence="13">
    <location>
        <begin position="51"/>
        <end position="61"/>
    </location>
</feature>
<keyword evidence="11 12" id="KW-0739">Sodium transport</keyword>
<keyword evidence="10 14" id="KW-0472">Membrane</keyword>
<evidence type="ECO:0000256" key="14">
    <source>
        <dbReference type="SAM" id="Phobius"/>
    </source>
</evidence>
<reference evidence="17" key="1">
    <citation type="journal article" date="2015" name="Comp. Biochem. Physiol. B, Biochem. Mol. Biol.">
        <title>Cloning and characterization of Na(+)/H(+) Exchanger isoforms NHE2 and NHE3 from the gill of Pacific dogfish Squalus suckleyi.</title>
        <authorList>
            <person name="Guffey S.C."/>
            <person name="Fliegel L."/>
            <person name="Goss G.G."/>
        </authorList>
    </citation>
    <scope>NUCLEOTIDE SEQUENCE</scope>
</reference>
<evidence type="ECO:0000256" key="12">
    <source>
        <dbReference type="RuleBase" id="RU003722"/>
    </source>
</evidence>